<organism evidence="7 8">
    <name type="scientific">Caproiciproducens galactitolivorans</name>
    <dbReference type="NCBI Taxonomy" id="642589"/>
    <lineage>
        <taxon>Bacteria</taxon>
        <taxon>Bacillati</taxon>
        <taxon>Bacillota</taxon>
        <taxon>Clostridia</taxon>
        <taxon>Eubacteriales</taxon>
        <taxon>Acutalibacteraceae</taxon>
        <taxon>Caproiciproducens</taxon>
    </lineage>
</organism>
<keyword evidence="8" id="KW-1185">Reference proteome</keyword>
<dbReference type="InterPro" id="IPR032689">
    <property type="entry name" value="TraG-D_C"/>
</dbReference>
<dbReference type="Proteomes" id="UP000297714">
    <property type="component" value="Unassembled WGS sequence"/>
</dbReference>
<dbReference type="PANTHER" id="PTHR37937">
    <property type="entry name" value="CONJUGATIVE TRANSFER: DNA TRANSPORT"/>
    <property type="match status" value="1"/>
</dbReference>
<evidence type="ECO:0000256" key="2">
    <source>
        <dbReference type="ARBA" id="ARBA00022475"/>
    </source>
</evidence>
<dbReference type="Gene3D" id="3.40.50.300">
    <property type="entry name" value="P-loop containing nucleotide triphosphate hydrolases"/>
    <property type="match status" value="1"/>
</dbReference>
<evidence type="ECO:0000313" key="8">
    <source>
        <dbReference type="Proteomes" id="UP000297714"/>
    </source>
</evidence>
<evidence type="ECO:0000256" key="3">
    <source>
        <dbReference type="ARBA" id="ARBA00022692"/>
    </source>
</evidence>
<dbReference type="InterPro" id="IPR027417">
    <property type="entry name" value="P-loop_NTPase"/>
</dbReference>
<evidence type="ECO:0000256" key="5">
    <source>
        <dbReference type="ARBA" id="ARBA00023136"/>
    </source>
</evidence>
<dbReference type="SUPFAM" id="SSF52540">
    <property type="entry name" value="P-loop containing nucleoside triphosphate hydrolases"/>
    <property type="match status" value="1"/>
</dbReference>
<accession>A0A4Z0YBY8</accession>
<keyword evidence="2" id="KW-1003">Cell membrane</keyword>
<evidence type="ECO:0000256" key="4">
    <source>
        <dbReference type="ARBA" id="ARBA00022989"/>
    </source>
</evidence>
<evidence type="ECO:0000256" key="1">
    <source>
        <dbReference type="ARBA" id="ARBA00004651"/>
    </source>
</evidence>
<keyword evidence="5" id="KW-0472">Membrane</keyword>
<evidence type="ECO:0000259" key="6">
    <source>
        <dbReference type="Pfam" id="PF12696"/>
    </source>
</evidence>
<gene>
    <name evidence="7" type="ORF">CAGA_08280</name>
</gene>
<dbReference type="EMBL" id="SRMQ01000002">
    <property type="protein sequence ID" value="TGJ77458.1"/>
    <property type="molecule type" value="Genomic_DNA"/>
</dbReference>
<dbReference type="Pfam" id="PF12696">
    <property type="entry name" value="TraG-D_C"/>
    <property type="match status" value="1"/>
</dbReference>
<dbReference type="PANTHER" id="PTHR37937:SF1">
    <property type="entry name" value="CONJUGATIVE TRANSFER: DNA TRANSPORT"/>
    <property type="match status" value="1"/>
</dbReference>
<dbReference type="AlphaFoldDB" id="A0A4Z0YBY8"/>
<keyword evidence="3" id="KW-0812">Transmembrane</keyword>
<proteinExistence type="predicted"/>
<comment type="subcellular location">
    <subcellularLocation>
        <location evidence="1">Cell membrane</location>
        <topology evidence="1">Multi-pass membrane protein</topology>
    </subcellularLocation>
</comment>
<dbReference type="OrthoDB" id="9766496at2"/>
<keyword evidence="4" id="KW-1133">Transmembrane helix</keyword>
<name>A0A4Z0YBY8_9FIRM</name>
<dbReference type="InterPro" id="IPR051539">
    <property type="entry name" value="T4SS-coupling_protein"/>
</dbReference>
<dbReference type="GO" id="GO:0005886">
    <property type="term" value="C:plasma membrane"/>
    <property type="evidence" value="ECO:0007669"/>
    <property type="project" value="UniProtKB-SubCell"/>
</dbReference>
<sequence length="214" mass="24110">MHSVMSTAMSRLLSFIDSELEQILCFDSYVDAEQFCNDKVAVFIVFPEEDPTKFFLVNLFVSELYNECLTIANQNGKNKLDRRILFYLDEIGTMPKFDNLDQMFMAGRSRNILFFPMLQSVAQFDKKYGRDGTNIILEACQNALVGGQAPLSKSASDFSDMLGKMTVQAGGVSYNGNGLLQTSSSQNYHMVSKPLISANKLKTLPKNQWIFENT</sequence>
<comment type="caution">
    <text evidence="7">The sequence shown here is derived from an EMBL/GenBank/DDBJ whole genome shotgun (WGS) entry which is preliminary data.</text>
</comment>
<dbReference type="CDD" id="cd01127">
    <property type="entry name" value="TrwB_TraG_TraD_VirD4"/>
    <property type="match status" value="1"/>
</dbReference>
<evidence type="ECO:0000313" key="7">
    <source>
        <dbReference type="EMBL" id="TGJ77458.1"/>
    </source>
</evidence>
<reference evidence="7 8" key="1">
    <citation type="submission" date="2019-04" db="EMBL/GenBank/DDBJ databases">
        <authorList>
            <person name="Poehlein A."/>
            <person name="Bengelsdorf F.R."/>
            <person name="Duerre P."/>
            <person name="Daniel R."/>
        </authorList>
    </citation>
    <scope>NUCLEOTIDE SEQUENCE [LARGE SCALE GENOMIC DNA]</scope>
    <source>
        <strain evidence="7 8">BS-1</strain>
    </source>
</reference>
<feature type="domain" description="TraD/TraG TraM recognition site" evidence="6">
    <location>
        <begin position="83"/>
        <end position="206"/>
    </location>
</feature>
<protein>
    <submittedName>
        <fullName evidence="7">TraM recognition site of TraD and TraG</fullName>
    </submittedName>
</protein>